<dbReference type="Proteomes" id="UP000186601">
    <property type="component" value="Unassembled WGS sequence"/>
</dbReference>
<dbReference type="EC" id="2.7.11.1" evidence="1"/>
<dbReference type="InterPro" id="IPR008271">
    <property type="entry name" value="Ser/Thr_kinase_AS"/>
</dbReference>
<dbReference type="InterPro" id="IPR050235">
    <property type="entry name" value="CK1_Ser-Thr_kinase"/>
</dbReference>
<dbReference type="Pfam" id="PF00069">
    <property type="entry name" value="Pkinase"/>
    <property type="match status" value="1"/>
</dbReference>
<feature type="region of interest" description="Disordered" evidence="2">
    <location>
        <begin position="341"/>
        <end position="366"/>
    </location>
</feature>
<dbReference type="PROSITE" id="PS50011">
    <property type="entry name" value="PROTEIN_KINASE_DOM"/>
    <property type="match status" value="1"/>
</dbReference>
<feature type="compositionally biased region" description="Low complexity" evidence="2">
    <location>
        <begin position="231"/>
        <end position="245"/>
    </location>
</feature>
<evidence type="ECO:0000313" key="4">
    <source>
        <dbReference type="EMBL" id="PSR79030.1"/>
    </source>
</evidence>
<dbReference type="Gene3D" id="1.10.510.10">
    <property type="entry name" value="Transferase(Phosphotransferase) domain 1"/>
    <property type="match status" value="1"/>
</dbReference>
<dbReference type="SUPFAM" id="SSF56112">
    <property type="entry name" value="Protein kinase-like (PK-like)"/>
    <property type="match status" value="1"/>
</dbReference>
<dbReference type="STRING" id="98765.A0A2R6NXV2"/>
<dbReference type="InterPro" id="IPR011009">
    <property type="entry name" value="Kinase-like_dom_sf"/>
</dbReference>
<feature type="domain" description="Protein kinase" evidence="3">
    <location>
        <begin position="1"/>
        <end position="172"/>
    </location>
</feature>
<reference evidence="4 5" key="1">
    <citation type="submission" date="2018-02" db="EMBL/GenBank/DDBJ databases">
        <title>Genome sequence of the basidiomycete white-rot fungus Phlebia centrifuga.</title>
        <authorList>
            <person name="Granchi Z."/>
            <person name="Peng M."/>
            <person name="de Vries R.P."/>
            <person name="Hilden K."/>
            <person name="Makela M.R."/>
            <person name="Grigoriev I."/>
            <person name="Riley R."/>
        </authorList>
    </citation>
    <scope>NUCLEOTIDE SEQUENCE [LARGE SCALE GENOMIC DNA]</scope>
    <source>
        <strain evidence="4 5">FBCC195</strain>
    </source>
</reference>
<evidence type="ECO:0000313" key="5">
    <source>
        <dbReference type="Proteomes" id="UP000186601"/>
    </source>
</evidence>
<comment type="caution">
    <text evidence="4">The sequence shown here is derived from an EMBL/GenBank/DDBJ whole genome shotgun (WGS) entry which is preliminary data.</text>
</comment>
<dbReference type="PANTHER" id="PTHR11909">
    <property type="entry name" value="CASEIN KINASE-RELATED"/>
    <property type="match status" value="1"/>
</dbReference>
<feature type="region of interest" description="Disordered" evidence="2">
    <location>
        <begin position="196"/>
        <end position="314"/>
    </location>
</feature>
<dbReference type="FunFam" id="1.10.510.10:FF:001123">
    <property type="entry name" value="CK1/CK1/CK1-D protein kinase"/>
    <property type="match status" value="1"/>
</dbReference>
<feature type="compositionally biased region" description="Basic residues" evidence="2">
    <location>
        <begin position="208"/>
        <end position="224"/>
    </location>
</feature>
<accession>A0A2R6NXV2</accession>
<dbReference type="GO" id="GO:0005524">
    <property type="term" value="F:ATP binding"/>
    <property type="evidence" value="ECO:0007669"/>
    <property type="project" value="InterPro"/>
</dbReference>
<dbReference type="GO" id="GO:0004674">
    <property type="term" value="F:protein serine/threonine kinase activity"/>
    <property type="evidence" value="ECO:0007669"/>
    <property type="project" value="UniProtKB-EC"/>
</dbReference>
<dbReference type="InterPro" id="IPR000719">
    <property type="entry name" value="Prot_kinase_dom"/>
</dbReference>
<sequence>MPSFQITRVQAIHDKSLIYRDIKPDNFLIGVPGSKTANTIHIIDFGMAKHYRDPKTKQHIPYRERKSLSGTARYMSINTHLGREQSRRDDLESLGHVFMYFLRGGLPWQGLRAATNKQKYEKIGEKKQSTPIEELCEGFPEEFNIYMHYVRKLGFEESPDYEFLRELFSKVLKTLGEPEDGVFDWMMLNGGKGWEAGHAHANAANPHTPHREHRSRDHGHRRSRQPNEAQSPSSPLVLAPSPAVVKNRRAGAHEGSRGGSREHISVQPLAPTSRRASQQRVDRDSTLVAAHPYATANSQSPYRSTAYGRNSPVQPGGLSPLLNGNGAANALPNQAESYMYSPQQPGKGLNSREGTATGTNGKADAANGARGINMYERDQMARVGEQDEHGLGRKSGFWAAFCCRA</sequence>
<evidence type="ECO:0000256" key="2">
    <source>
        <dbReference type="SAM" id="MobiDB-lite"/>
    </source>
</evidence>
<evidence type="ECO:0000259" key="3">
    <source>
        <dbReference type="PROSITE" id="PS50011"/>
    </source>
</evidence>
<feature type="compositionally biased region" description="Polar residues" evidence="2">
    <location>
        <begin position="295"/>
        <end position="313"/>
    </location>
</feature>
<proteinExistence type="predicted"/>
<evidence type="ECO:0000256" key="1">
    <source>
        <dbReference type="ARBA" id="ARBA00012513"/>
    </source>
</evidence>
<keyword evidence="5" id="KW-1185">Reference proteome</keyword>
<feature type="compositionally biased region" description="Basic and acidic residues" evidence="2">
    <location>
        <begin position="251"/>
        <end position="264"/>
    </location>
</feature>
<organism evidence="4 5">
    <name type="scientific">Hermanssonia centrifuga</name>
    <dbReference type="NCBI Taxonomy" id="98765"/>
    <lineage>
        <taxon>Eukaryota</taxon>
        <taxon>Fungi</taxon>
        <taxon>Dikarya</taxon>
        <taxon>Basidiomycota</taxon>
        <taxon>Agaricomycotina</taxon>
        <taxon>Agaricomycetes</taxon>
        <taxon>Polyporales</taxon>
        <taxon>Meruliaceae</taxon>
        <taxon>Hermanssonia</taxon>
    </lineage>
</organism>
<protein>
    <recommendedName>
        <fullName evidence="1">non-specific serine/threonine protein kinase</fullName>
        <ecNumber evidence="1">2.7.11.1</ecNumber>
    </recommendedName>
</protein>
<name>A0A2R6NXV2_9APHY</name>
<dbReference type="EMBL" id="MLYV02000712">
    <property type="protein sequence ID" value="PSR79030.1"/>
    <property type="molecule type" value="Genomic_DNA"/>
</dbReference>
<dbReference type="AlphaFoldDB" id="A0A2R6NXV2"/>
<dbReference type="OrthoDB" id="5800476at2759"/>
<gene>
    <name evidence="4" type="ORF">PHLCEN_2v7217</name>
</gene>
<dbReference type="PROSITE" id="PS00108">
    <property type="entry name" value="PROTEIN_KINASE_ST"/>
    <property type="match status" value="1"/>
</dbReference>